<evidence type="ECO:0000259" key="1">
    <source>
        <dbReference type="Pfam" id="PF07735"/>
    </source>
</evidence>
<dbReference type="InterPro" id="IPR053222">
    <property type="entry name" value="Zygotic_Embryogenesis-Asso"/>
</dbReference>
<dbReference type="GeneID" id="6418791"/>
<dbReference type="InterPro" id="IPR012885">
    <property type="entry name" value="F-box_Sdz-33"/>
</dbReference>
<dbReference type="UCSC" id="Y20C6A.4">
    <property type="organism name" value="c. elegans"/>
</dbReference>
<evidence type="ECO:0000313" key="2">
    <source>
        <dbReference type="EMBL" id="CAP59534.1"/>
    </source>
</evidence>
<dbReference type="HOGENOM" id="CLU_028840_1_1_1"/>
<keyword evidence="3" id="KW-1185">Reference proteome</keyword>
<dbReference type="PhylomeDB" id="A9DCC2"/>
<proteinExistence type="predicted"/>
<dbReference type="AlphaFoldDB" id="A9DCC2"/>
<dbReference type="KEGG" id="cel:CELE_Y20C6A.4"/>
<accession>A9DCC2</accession>
<protein>
    <submittedName>
        <fullName evidence="2">F-box associated domain-containing protein</fullName>
    </submittedName>
</protein>
<name>A9DCC2_CAEEL</name>
<dbReference type="AGR" id="WB:WBGene00077495"/>
<dbReference type="OrthoDB" id="5899102at2759"/>
<dbReference type="PANTHER" id="PTHR22899:SF0">
    <property type="entry name" value="F-BOX ASSOCIATED DOMAIN-CONTAINING PROTEIN-RELATED"/>
    <property type="match status" value="1"/>
</dbReference>
<dbReference type="RefSeq" id="NP_001123032.1">
    <property type="nucleotide sequence ID" value="NM_001129560.1"/>
</dbReference>
<dbReference type="PANTHER" id="PTHR22899">
    <property type="entry name" value="CYCLIN-RELATED F-BOX FAMILY"/>
    <property type="match status" value="1"/>
</dbReference>
<gene>
    <name evidence="2" type="ORF">CELE_Y20C6A.4</name>
    <name evidence="2 4" type="ORF">Y20C6A.4</name>
</gene>
<evidence type="ECO:0000313" key="4">
    <source>
        <dbReference type="WormBase" id="Y20C6A.4"/>
    </source>
</evidence>
<dbReference type="InParanoid" id="A9DCC2"/>
<dbReference type="EMBL" id="BX284605">
    <property type="protein sequence ID" value="CAP59534.1"/>
    <property type="molecule type" value="Genomic_DNA"/>
</dbReference>
<dbReference type="Proteomes" id="UP000001940">
    <property type="component" value="Chromosome V"/>
</dbReference>
<reference evidence="2 3" key="1">
    <citation type="journal article" date="1998" name="Science">
        <title>Genome sequence of the nematode C. elegans: a platform for investigating biology.</title>
        <authorList>
            <consortium name="The C. elegans sequencing consortium"/>
            <person name="Sulson J.E."/>
            <person name="Waterston R."/>
        </authorList>
    </citation>
    <scope>NUCLEOTIDE SEQUENCE [LARGE SCALE GENOMIC DNA]</scope>
    <source>
        <strain evidence="2 3">Bristol N2</strain>
    </source>
</reference>
<dbReference type="Bgee" id="WBGene00077495">
    <property type="expression patterns" value="Expressed in embryo"/>
</dbReference>
<organism evidence="2 3">
    <name type="scientific">Caenorhabditis elegans</name>
    <dbReference type="NCBI Taxonomy" id="6239"/>
    <lineage>
        <taxon>Eukaryota</taxon>
        <taxon>Metazoa</taxon>
        <taxon>Ecdysozoa</taxon>
        <taxon>Nematoda</taxon>
        <taxon>Chromadorea</taxon>
        <taxon>Rhabditida</taxon>
        <taxon>Rhabditina</taxon>
        <taxon>Rhabditomorpha</taxon>
        <taxon>Rhabditoidea</taxon>
        <taxon>Rhabditidae</taxon>
        <taxon>Peloderinae</taxon>
        <taxon>Caenorhabditis</taxon>
    </lineage>
</organism>
<feature type="domain" description="Sdz-33 F-box" evidence="1">
    <location>
        <begin position="153"/>
        <end position="213"/>
    </location>
</feature>
<dbReference type="FunCoup" id="A9DCC2">
    <property type="interactions" value="178"/>
</dbReference>
<dbReference type="Pfam" id="PF07735">
    <property type="entry name" value="FBA_2"/>
    <property type="match status" value="1"/>
</dbReference>
<dbReference type="PaxDb" id="6239-Y20C6A.4"/>
<evidence type="ECO:0000313" key="3">
    <source>
        <dbReference type="Proteomes" id="UP000001940"/>
    </source>
</evidence>
<dbReference type="CTD" id="6418791"/>
<sequence length="281" mass="32863">MQFFNLMTFTLVSKATIKATQALKLATRGIFVQIGQDLTISIYNASEGSDYLDICYGTVANTRLKGLSVKSPYQSPRQCIDHYQEVFWHKKKIFIEIERTATDYQWIYEEFKDIKFESLNGLEWARRCAMNFSRQCDEVDLGGEPLFTQTACEFQNFVCQKFTDLKSAKKCTLNDLLVMESQNFVSSIDFEELNLFLKFWIEGYFQQLKFMELSVESDMSDQENIAILFKNIRYEKAPNNKVFEYRYPWSFRGGRYIQSKDGITAVVGFRFLKCVTLIVLE</sequence>
<dbReference type="WormBase" id="Y20C6A.4">
    <property type="protein sequence ID" value="CE42030"/>
    <property type="gene ID" value="WBGene00077495"/>
</dbReference>